<keyword evidence="4" id="KW-0067">ATP-binding</keyword>
<dbReference type="GO" id="GO:0016887">
    <property type="term" value="F:ATP hydrolysis activity"/>
    <property type="evidence" value="ECO:0007669"/>
    <property type="project" value="InterPro"/>
</dbReference>
<dbReference type="Gene3D" id="3.40.50.300">
    <property type="entry name" value="P-loop containing nucleotide triphosphate hydrolases"/>
    <property type="match status" value="1"/>
</dbReference>
<dbReference type="SUPFAM" id="SSF52540">
    <property type="entry name" value="P-loop containing nucleoside triphosphate hydrolases"/>
    <property type="match status" value="1"/>
</dbReference>
<protein>
    <recommendedName>
        <fullName evidence="6">ABC transporter domain-containing protein</fullName>
    </recommendedName>
</protein>
<comment type="similarity">
    <text evidence="1">Belongs to the ABC transporter superfamily.</text>
</comment>
<dbReference type="PANTHER" id="PTHR46743:SF2">
    <property type="entry name" value="TEICHOIC ACIDS EXPORT ATP-BINDING PROTEIN TAGH"/>
    <property type="match status" value="1"/>
</dbReference>
<dbReference type="STRING" id="169760.PSTEL_24550"/>
<dbReference type="GO" id="GO:0016020">
    <property type="term" value="C:membrane"/>
    <property type="evidence" value="ECO:0007669"/>
    <property type="project" value="InterPro"/>
</dbReference>
<dbReference type="InterPro" id="IPR050683">
    <property type="entry name" value="Bact_Polysacc_Export_ATP-bd"/>
</dbReference>
<evidence type="ECO:0000256" key="4">
    <source>
        <dbReference type="ARBA" id="ARBA00022840"/>
    </source>
</evidence>
<dbReference type="PANTHER" id="PTHR46743">
    <property type="entry name" value="TEICHOIC ACIDS EXPORT ATP-BINDING PROTEIN TAGH"/>
    <property type="match status" value="1"/>
</dbReference>
<dbReference type="Proteomes" id="UP000029507">
    <property type="component" value="Chromosome"/>
</dbReference>
<feature type="domain" description="ABC transporter" evidence="6">
    <location>
        <begin position="22"/>
        <end position="243"/>
    </location>
</feature>
<dbReference type="Pfam" id="PF14524">
    <property type="entry name" value="Wzt_C"/>
    <property type="match status" value="1"/>
</dbReference>
<organism evidence="7 8">
    <name type="scientific">Paenibacillus stellifer</name>
    <dbReference type="NCBI Taxonomy" id="169760"/>
    <lineage>
        <taxon>Bacteria</taxon>
        <taxon>Bacillati</taxon>
        <taxon>Bacillota</taxon>
        <taxon>Bacilli</taxon>
        <taxon>Bacillales</taxon>
        <taxon>Paenibacillaceae</taxon>
        <taxon>Paenibacillus</taxon>
    </lineage>
</organism>
<dbReference type="InterPro" id="IPR003439">
    <property type="entry name" value="ABC_transporter-like_ATP-bd"/>
</dbReference>
<sequence>MDTLIEVNSVSKVYKLYNHPMDRVKEVFSKKKYHRKFHAVDNMSLNVKRGETVGIIGKNGSGKSTLLKMITGVLTPTSGSIDVKGNISALLELGAGFNGDLSGLENIYLNGTLLGYSKEYVEKSLDAILEFADIGEFIHQPVKTYSSGMFVRLAFAIAININPEILIVDEALSVGDMRFQQKCYRKIREIKKNGTVLFVSHDTGVLASFCDRIIWMDGGRIFKEGRPDKILDEYQAFMSYDIKEMQAVTSYSAEIDNEISGESNSSFSNSKAQAFGNGDGFFQSIRLLNYESGHVATTVTGGDQVLIDFSLNIKKDIDMPILGFTLKDALGSPVIVTNSHFEKKSLQPFKGGQVYHFQFSMSFPYLRSGKYSLDIAFANGTYQAHEQVQWINDALIIVVRDPRPYQEGRGYLVPQGIEINQIL</sequence>
<dbReference type="PROSITE" id="PS00211">
    <property type="entry name" value="ABC_TRANSPORTER_1"/>
    <property type="match status" value="1"/>
</dbReference>
<dbReference type="AlphaFoldDB" id="A0A089M2U2"/>
<keyword evidence="8" id="KW-1185">Reference proteome</keyword>
<keyword evidence="3" id="KW-0547">Nucleotide-binding</keyword>
<accession>A0A089M2U2</accession>
<dbReference type="EMBL" id="CP009286">
    <property type="protein sequence ID" value="AIQ65803.1"/>
    <property type="molecule type" value="Genomic_DNA"/>
</dbReference>
<name>A0A089M2U2_9BACL</name>
<evidence type="ECO:0000313" key="8">
    <source>
        <dbReference type="Proteomes" id="UP000029507"/>
    </source>
</evidence>
<dbReference type="GO" id="GO:0140359">
    <property type="term" value="F:ABC-type transporter activity"/>
    <property type="evidence" value="ECO:0007669"/>
    <property type="project" value="InterPro"/>
</dbReference>
<keyword evidence="5" id="KW-1278">Translocase</keyword>
<evidence type="ECO:0000259" key="6">
    <source>
        <dbReference type="PROSITE" id="PS50893"/>
    </source>
</evidence>
<evidence type="ECO:0000256" key="3">
    <source>
        <dbReference type="ARBA" id="ARBA00022741"/>
    </source>
</evidence>
<evidence type="ECO:0000256" key="1">
    <source>
        <dbReference type="ARBA" id="ARBA00005417"/>
    </source>
</evidence>
<dbReference type="Gene3D" id="2.70.50.60">
    <property type="entry name" value="abc- transporter (atp binding component) like domain"/>
    <property type="match status" value="1"/>
</dbReference>
<dbReference type="SMART" id="SM00382">
    <property type="entry name" value="AAA"/>
    <property type="match status" value="1"/>
</dbReference>
<dbReference type="CDD" id="cd10147">
    <property type="entry name" value="Wzt_C-like"/>
    <property type="match status" value="1"/>
</dbReference>
<evidence type="ECO:0000256" key="5">
    <source>
        <dbReference type="ARBA" id="ARBA00022967"/>
    </source>
</evidence>
<dbReference type="HOGENOM" id="CLU_000604_101_1_9"/>
<dbReference type="Pfam" id="PF00005">
    <property type="entry name" value="ABC_tran"/>
    <property type="match status" value="1"/>
</dbReference>
<dbReference type="KEGG" id="pste:PSTEL_24550"/>
<dbReference type="CDD" id="cd03220">
    <property type="entry name" value="ABC_KpsT_Wzt"/>
    <property type="match status" value="1"/>
</dbReference>
<dbReference type="InterPro" id="IPR003593">
    <property type="entry name" value="AAA+_ATPase"/>
</dbReference>
<dbReference type="RefSeq" id="WP_038699140.1">
    <property type="nucleotide sequence ID" value="NZ_CP009286.1"/>
</dbReference>
<proteinExistence type="inferred from homology"/>
<reference evidence="7 8" key="1">
    <citation type="submission" date="2014-08" db="EMBL/GenBank/DDBJ databases">
        <title>Comparative genomics of the Paenibacillus odorifer group.</title>
        <authorList>
            <person name="den Bakker H.C."/>
            <person name="Tsai Y.-C."/>
            <person name="Martin N."/>
            <person name="Korlach J."/>
            <person name="Wiedmann M."/>
        </authorList>
    </citation>
    <scope>NUCLEOTIDE SEQUENCE [LARGE SCALE GENOMIC DNA]</scope>
    <source>
        <strain evidence="7 8">DSM 14472</strain>
    </source>
</reference>
<dbReference type="InterPro" id="IPR015860">
    <property type="entry name" value="ABC_transpr_TagH-like"/>
</dbReference>
<evidence type="ECO:0000256" key="2">
    <source>
        <dbReference type="ARBA" id="ARBA00022448"/>
    </source>
</evidence>
<keyword evidence="2" id="KW-0813">Transport</keyword>
<dbReference type="InterPro" id="IPR029439">
    <property type="entry name" value="Wzt_C"/>
</dbReference>
<evidence type="ECO:0000313" key="7">
    <source>
        <dbReference type="EMBL" id="AIQ65803.1"/>
    </source>
</evidence>
<dbReference type="InterPro" id="IPR027417">
    <property type="entry name" value="P-loop_NTPase"/>
</dbReference>
<gene>
    <name evidence="7" type="ORF">PSTEL_24550</name>
</gene>
<dbReference type="PROSITE" id="PS50893">
    <property type="entry name" value="ABC_TRANSPORTER_2"/>
    <property type="match status" value="1"/>
</dbReference>
<dbReference type="InterPro" id="IPR017871">
    <property type="entry name" value="ABC_transporter-like_CS"/>
</dbReference>
<dbReference type="GO" id="GO:0005524">
    <property type="term" value="F:ATP binding"/>
    <property type="evidence" value="ECO:0007669"/>
    <property type="project" value="UniProtKB-KW"/>
</dbReference>